<proteinExistence type="predicted"/>
<dbReference type="EMBL" id="JASBAM010000001">
    <property type="protein sequence ID" value="MDT0112605.1"/>
    <property type="molecule type" value="Genomic_DNA"/>
</dbReference>
<organism evidence="1 2">
    <name type="scientific">Listeria cossartiae subsp. cayugensis</name>
    <dbReference type="NCBI Taxonomy" id="2713505"/>
    <lineage>
        <taxon>Bacteria</taxon>
        <taxon>Bacillati</taxon>
        <taxon>Bacillota</taxon>
        <taxon>Bacilli</taxon>
        <taxon>Bacillales</taxon>
        <taxon>Listeriaceae</taxon>
        <taxon>Listeria</taxon>
        <taxon>Listeria cossartiae</taxon>
    </lineage>
</organism>
<dbReference type="RefSeq" id="WP_311177994.1">
    <property type="nucleotide sequence ID" value="NZ_JASAZZ010000001.1"/>
</dbReference>
<comment type="caution">
    <text evidence="1">The sequence shown here is derived from an EMBL/GenBank/DDBJ whole genome shotgun (WGS) entry which is preliminary data.</text>
</comment>
<dbReference type="Proteomes" id="UP001252688">
    <property type="component" value="Unassembled WGS sequence"/>
</dbReference>
<evidence type="ECO:0000313" key="2">
    <source>
        <dbReference type="Proteomes" id="UP001252688"/>
    </source>
</evidence>
<accession>A0ABU2IIW0</accession>
<gene>
    <name evidence="1" type="ORF">QJV37_00515</name>
</gene>
<sequence length="121" mass="14013">MTKSKIKLNIPVNITIEFGELTKSEEVPANQITKNITPSFIPYEDKMYVKVDREPQVADVVLINKFDGRVGCWTRRITEVHADYDGDFFINLEIQGENYFDSWDDEYIALYEPVKENGADD</sequence>
<keyword evidence="2" id="KW-1185">Reference proteome</keyword>
<reference evidence="1 2" key="1">
    <citation type="submission" date="2023-05" db="EMBL/GenBank/DDBJ databases">
        <title>A Combination of Whole Genome Sequencing and Metagenomics Reveals Diversity of Listeria spp. in Soil Collected from the Nantahala National Forest.</title>
        <authorList>
            <person name="Wang J."/>
            <person name="Schamp C.N."/>
            <person name="Hudson L.K."/>
            <person name="Chaggar H.K."/>
            <person name="Bryan D.W."/>
            <person name="Radosevich M."/>
            <person name="Denes T.G."/>
        </authorList>
    </citation>
    <scope>NUCLEOTIDE SEQUENCE [LARGE SCALE GENOMIC DNA]</scope>
    <source>
        <strain evidence="1 2">UTK S2-0002</strain>
    </source>
</reference>
<name>A0ABU2IIW0_9LIST</name>
<evidence type="ECO:0000313" key="1">
    <source>
        <dbReference type="EMBL" id="MDT0112605.1"/>
    </source>
</evidence>
<protein>
    <recommendedName>
        <fullName evidence="3">Phage protein</fullName>
    </recommendedName>
</protein>
<evidence type="ECO:0008006" key="3">
    <source>
        <dbReference type="Google" id="ProtNLM"/>
    </source>
</evidence>